<organism evidence="2 3">
    <name type="scientific">Pseudodonghicola xiamenensis</name>
    <dbReference type="NCBI Taxonomy" id="337702"/>
    <lineage>
        <taxon>Bacteria</taxon>
        <taxon>Pseudomonadati</taxon>
        <taxon>Pseudomonadota</taxon>
        <taxon>Alphaproteobacteria</taxon>
        <taxon>Rhodobacterales</taxon>
        <taxon>Paracoccaceae</taxon>
        <taxon>Pseudodonghicola</taxon>
    </lineage>
</organism>
<dbReference type="AlphaFoldDB" id="A0A8J3H4N3"/>
<keyword evidence="1" id="KW-0472">Membrane</keyword>
<feature type="transmembrane region" description="Helical" evidence="1">
    <location>
        <begin position="122"/>
        <end position="141"/>
    </location>
</feature>
<reference evidence="2" key="1">
    <citation type="journal article" date="2014" name="Int. J. Syst. Evol. Microbiol.">
        <title>Complete genome sequence of Corynebacterium casei LMG S-19264T (=DSM 44701T), isolated from a smear-ripened cheese.</title>
        <authorList>
            <consortium name="US DOE Joint Genome Institute (JGI-PGF)"/>
            <person name="Walter F."/>
            <person name="Albersmeier A."/>
            <person name="Kalinowski J."/>
            <person name="Ruckert C."/>
        </authorList>
    </citation>
    <scope>NUCLEOTIDE SEQUENCE</scope>
    <source>
        <strain evidence="2">CGMCC 1.7081</strain>
    </source>
</reference>
<dbReference type="Proteomes" id="UP000611500">
    <property type="component" value="Unassembled WGS sequence"/>
</dbReference>
<evidence type="ECO:0000313" key="3">
    <source>
        <dbReference type="Proteomes" id="UP000611500"/>
    </source>
</evidence>
<dbReference type="EMBL" id="BNAP01000003">
    <property type="protein sequence ID" value="GHG85118.1"/>
    <property type="molecule type" value="Genomic_DNA"/>
</dbReference>
<proteinExistence type="predicted"/>
<evidence type="ECO:0000256" key="1">
    <source>
        <dbReference type="SAM" id="Phobius"/>
    </source>
</evidence>
<feature type="transmembrane region" description="Helical" evidence="1">
    <location>
        <begin position="59"/>
        <end position="81"/>
    </location>
</feature>
<keyword evidence="3" id="KW-1185">Reference proteome</keyword>
<keyword evidence="1" id="KW-1133">Transmembrane helix</keyword>
<reference evidence="2" key="2">
    <citation type="submission" date="2020-09" db="EMBL/GenBank/DDBJ databases">
        <authorList>
            <person name="Sun Q."/>
            <person name="Zhou Y."/>
        </authorList>
    </citation>
    <scope>NUCLEOTIDE SEQUENCE</scope>
    <source>
        <strain evidence="2">CGMCC 1.7081</strain>
    </source>
</reference>
<name>A0A8J3H4N3_9RHOB</name>
<comment type="caution">
    <text evidence="2">The sequence shown here is derived from an EMBL/GenBank/DDBJ whole genome shotgun (WGS) entry which is preliminary data.</text>
</comment>
<accession>A0A8J3H4N3</accession>
<keyword evidence="1" id="KW-0812">Transmembrane</keyword>
<protein>
    <submittedName>
        <fullName evidence="2">Uncharacterized protein</fullName>
    </submittedName>
</protein>
<evidence type="ECO:0000313" key="2">
    <source>
        <dbReference type="EMBL" id="GHG85118.1"/>
    </source>
</evidence>
<sequence>MPAAQYLDKMASVSGERFPLAEAASRSEAREAPQVAEACTHAYHRKEVAGWERGFDMIALLRLLIPLLVVLTLIYIGLSVYSRRRRREKLIARWQSNRLTGDQDVFVRRGLAKYDRSFRRKLILGVYIVPLGLIAILVYYTNFT</sequence>
<gene>
    <name evidence="2" type="ORF">GCM10010961_11950</name>
</gene>